<dbReference type="AlphaFoldDB" id="A0A2T3NFN1"/>
<accession>A0A2T3NFN1</accession>
<dbReference type="PANTHER" id="PTHR13604:SF0">
    <property type="entry name" value="ABASIC SITE PROCESSING PROTEIN HMCES"/>
    <property type="match status" value="1"/>
</dbReference>
<proteinExistence type="inferred from homology"/>
<evidence type="ECO:0000256" key="4">
    <source>
        <dbReference type="ARBA" id="ARBA00022801"/>
    </source>
</evidence>
<dbReference type="GO" id="GO:0006508">
    <property type="term" value="P:proteolysis"/>
    <property type="evidence" value="ECO:0007669"/>
    <property type="project" value="UniProtKB-KW"/>
</dbReference>
<dbReference type="GO" id="GO:0106300">
    <property type="term" value="P:protein-DNA covalent cross-linking repair"/>
    <property type="evidence" value="ECO:0007669"/>
    <property type="project" value="InterPro"/>
</dbReference>
<dbReference type="OrthoDB" id="6192129at2"/>
<keyword evidence="7" id="KW-0456">Lyase</keyword>
<dbReference type="GO" id="GO:0008233">
    <property type="term" value="F:peptidase activity"/>
    <property type="evidence" value="ECO:0007669"/>
    <property type="project" value="UniProtKB-KW"/>
</dbReference>
<dbReference type="EMBL" id="PYMB01000003">
    <property type="protein sequence ID" value="PSW13386.1"/>
    <property type="molecule type" value="Genomic_DNA"/>
</dbReference>
<gene>
    <name evidence="9" type="ORF">C9J01_11120</name>
</gene>
<name>A0A2T3NFN1_9GAMM</name>
<evidence type="ECO:0000313" key="10">
    <source>
        <dbReference type="Proteomes" id="UP000241346"/>
    </source>
</evidence>
<dbReference type="Gene3D" id="3.90.1680.10">
    <property type="entry name" value="SOS response associated peptidase-like"/>
    <property type="match status" value="1"/>
</dbReference>
<comment type="caution">
    <text evidence="9">The sequence shown here is derived from an EMBL/GenBank/DDBJ whole genome shotgun (WGS) entry which is preliminary data.</text>
</comment>
<dbReference type="Pfam" id="PF02586">
    <property type="entry name" value="SRAP"/>
    <property type="match status" value="1"/>
</dbReference>
<evidence type="ECO:0000256" key="3">
    <source>
        <dbReference type="ARBA" id="ARBA00022763"/>
    </source>
</evidence>
<evidence type="ECO:0000256" key="1">
    <source>
        <dbReference type="ARBA" id="ARBA00008136"/>
    </source>
</evidence>
<dbReference type="SUPFAM" id="SSF143081">
    <property type="entry name" value="BB1717-like"/>
    <property type="match status" value="1"/>
</dbReference>
<dbReference type="RefSeq" id="WP_107298205.1">
    <property type="nucleotide sequence ID" value="NZ_PYMB01000003.1"/>
</dbReference>
<reference evidence="9 10" key="1">
    <citation type="submission" date="2018-03" db="EMBL/GenBank/DDBJ databases">
        <title>Whole genome sequencing of Histamine producing bacteria.</title>
        <authorList>
            <person name="Butler K."/>
        </authorList>
    </citation>
    <scope>NUCLEOTIDE SEQUENCE [LARGE SCALE GENOMIC DNA]</scope>
    <source>
        <strain evidence="9 10">DSM 19138</strain>
    </source>
</reference>
<keyword evidence="4 8" id="KW-0378">Hydrolase</keyword>
<comment type="similarity">
    <text evidence="1 8">Belongs to the SOS response-associated peptidase family.</text>
</comment>
<dbReference type="EC" id="3.4.-.-" evidence="8"/>
<dbReference type="GO" id="GO:0016829">
    <property type="term" value="F:lyase activity"/>
    <property type="evidence" value="ECO:0007669"/>
    <property type="project" value="UniProtKB-KW"/>
</dbReference>
<dbReference type="InterPro" id="IPR003738">
    <property type="entry name" value="SRAP"/>
</dbReference>
<evidence type="ECO:0000256" key="8">
    <source>
        <dbReference type="RuleBase" id="RU364100"/>
    </source>
</evidence>
<evidence type="ECO:0000256" key="2">
    <source>
        <dbReference type="ARBA" id="ARBA00022670"/>
    </source>
</evidence>
<organism evidence="9 10">
    <name type="scientific">Photobacterium rosenbergii</name>
    <dbReference type="NCBI Taxonomy" id="294936"/>
    <lineage>
        <taxon>Bacteria</taxon>
        <taxon>Pseudomonadati</taxon>
        <taxon>Pseudomonadota</taxon>
        <taxon>Gammaproteobacteria</taxon>
        <taxon>Vibrionales</taxon>
        <taxon>Vibrionaceae</taxon>
        <taxon>Photobacterium</taxon>
    </lineage>
</organism>
<evidence type="ECO:0000256" key="7">
    <source>
        <dbReference type="ARBA" id="ARBA00023239"/>
    </source>
</evidence>
<evidence type="ECO:0000256" key="6">
    <source>
        <dbReference type="ARBA" id="ARBA00023125"/>
    </source>
</evidence>
<keyword evidence="2 8" id="KW-0645">Protease</keyword>
<evidence type="ECO:0000256" key="5">
    <source>
        <dbReference type="ARBA" id="ARBA00023124"/>
    </source>
</evidence>
<keyword evidence="5" id="KW-0190">Covalent protein-DNA linkage</keyword>
<keyword evidence="3" id="KW-0227">DNA damage</keyword>
<dbReference type="GO" id="GO:0003697">
    <property type="term" value="F:single-stranded DNA binding"/>
    <property type="evidence" value="ECO:0007669"/>
    <property type="project" value="InterPro"/>
</dbReference>
<dbReference type="InterPro" id="IPR036590">
    <property type="entry name" value="SRAP-like"/>
</dbReference>
<dbReference type="Proteomes" id="UP000241346">
    <property type="component" value="Unassembled WGS sequence"/>
</dbReference>
<evidence type="ECO:0000313" key="9">
    <source>
        <dbReference type="EMBL" id="PSW13386.1"/>
    </source>
</evidence>
<protein>
    <recommendedName>
        <fullName evidence="8">Abasic site processing protein</fullName>
        <ecNumber evidence="8">3.4.-.-</ecNumber>
    </recommendedName>
</protein>
<dbReference type="PANTHER" id="PTHR13604">
    <property type="entry name" value="DC12-RELATED"/>
    <property type="match status" value="1"/>
</dbReference>
<sequence length="190" mass="21669">MCGRLNILANMLNNQVSDELRVRYNTTDNPDLCPSQIVTTLCKNFSSRSNTNGLQQYEMTWGIKPAWAKKLLINAQVETAMEKPTWRNAMQHRRCIVPCSGWFEWRDESGTVKQKYLFSHAESKPLYMAGLWFEPSEGVQPELVTLTTAANEVCRPYHHRMPLLIATSDVGSWLENGLFTSQPTIQVMAV</sequence>
<keyword evidence="6" id="KW-0238">DNA-binding</keyword>